<evidence type="ECO:0000313" key="2">
    <source>
        <dbReference type="EMBL" id="RSR51623.1"/>
    </source>
</evidence>
<gene>
    <name evidence="2" type="ORF">EA686_15990</name>
</gene>
<name>A0A429MMS3_ACIBA</name>
<dbReference type="Pfam" id="PF00577">
    <property type="entry name" value="Usher"/>
    <property type="match status" value="1"/>
</dbReference>
<feature type="non-terminal residue" evidence="2">
    <location>
        <position position="1"/>
    </location>
</feature>
<sequence>LSSDLQLLGAGSVLKLANLGVLSASFTQSKADKSMSEDRTKDLEGNQYTVGYSYNRNRFGFSINHNQRDDEYTDLSRLQYSNLISVNSNKSLTANTYFATKNSGTFGIGYINTKANDFKNRFLNLSWAPVLPTYMNGVTVSLSANRDFIEKEWSAAFQLSIPLFQRNATVNSGYAFNKQGDTGYLNFNRSVPSEGGFGVDLTRRFNENSEDLNQARVNYRNSYINTDFGLSGNHDYNYWFGLSGSLIYMAGDLFASNRLGESFALIDTNQVPDVLVRYENSLIGRSNKKGHIFVPSVTPYYSGKYSVDPIDLPSNFTITQVEQRIAAKRGSGVVIKFPVHQSISANVYLTQADGKPMPVGSVVHRADQESSYVGMDGIVYLENLKPNNTVTVQRSDQSICKADFSVDVEQAKQQIVVVKPVTCHEVSLP</sequence>
<dbReference type="Pfam" id="PF13953">
    <property type="entry name" value="PapC_C"/>
    <property type="match status" value="1"/>
</dbReference>
<dbReference type="Proteomes" id="UP000280073">
    <property type="component" value="Unassembled WGS sequence"/>
</dbReference>
<dbReference type="PANTHER" id="PTHR30451">
    <property type="entry name" value="OUTER MEMBRANE USHER PROTEIN"/>
    <property type="match status" value="1"/>
</dbReference>
<feature type="domain" description="PapC-like C-terminal" evidence="1">
    <location>
        <begin position="349"/>
        <end position="406"/>
    </location>
</feature>
<organism evidence="2 3">
    <name type="scientific">Acinetobacter baumannii</name>
    <dbReference type="NCBI Taxonomy" id="470"/>
    <lineage>
        <taxon>Bacteria</taxon>
        <taxon>Pseudomonadati</taxon>
        <taxon>Pseudomonadota</taxon>
        <taxon>Gammaproteobacteria</taxon>
        <taxon>Moraxellales</taxon>
        <taxon>Moraxellaceae</taxon>
        <taxon>Acinetobacter</taxon>
        <taxon>Acinetobacter calcoaceticus/baumannii complex</taxon>
    </lineage>
</organism>
<dbReference type="InterPro" id="IPR025949">
    <property type="entry name" value="PapC-like_C"/>
</dbReference>
<reference evidence="2 3" key="1">
    <citation type="submission" date="2018-10" db="EMBL/GenBank/DDBJ databases">
        <title>GWAS and RNA-Seq identify cryptic mechanisms of antimicrobial resistance in Acinetobacter baumannii.</title>
        <authorList>
            <person name="Sahl J.W."/>
        </authorList>
    </citation>
    <scope>NUCLEOTIDE SEQUENCE [LARGE SCALE GENOMIC DNA]</scope>
    <source>
        <strain evidence="2 3">TG28175</strain>
    </source>
</reference>
<evidence type="ECO:0000313" key="3">
    <source>
        <dbReference type="Proteomes" id="UP000280073"/>
    </source>
</evidence>
<dbReference type="InterPro" id="IPR042186">
    <property type="entry name" value="FimD_plug_dom"/>
</dbReference>
<evidence type="ECO:0000259" key="1">
    <source>
        <dbReference type="Pfam" id="PF13953"/>
    </source>
</evidence>
<comment type="caution">
    <text evidence="2">The sequence shown here is derived from an EMBL/GenBank/DDBJ whole genome shotgun (WGS) entry which is preliminary data.</text>
</comment>
<proteinExistence type="predicted"/>
<dbReference type="AlphaFoldDB" id="A0A429MMS3"/>
<dbReference type="GO" id="GO:0015473">
    <property type="term" value="F:fimbrial usher porin activity"/>
    <property type="evidence" value="ECO:0007669"/>
    <property type="project" value="InterPro"/>
</dbReference>
<dbReference type="InterPro" id="IPR043142">
    <property type="entry name" value="PapC-like_C_sf"/>
</dbReference>
<dbReference type="Gene3D" id="2.60.40.2070">
    <property type="match status" value="1"/>
</dbReference>
<dbReference type="EMBL" id="RFDI01000922">
    <property type="protein sequence ID" value="RSR51623.1"/>
    <property type="molecule type" value="Genomic_DNA"/>
</dbReference>
<accession>A0A429MMS3</accession>
<dbReference type="InterPro" id="IPR000015">
    <property type="entry name" value="Fimb_usher"/>
</dbReference>
<protein>
    <submittedName>
        <fullName evidence="2">Fimbrial biogenesis outer membrane usher protein</fullName>
    </submittedName>
</protein>
<dbReference type="GO" id="GO:0009297">
    <property type="term" value="P:pilus assembly"/>
    <property type="evidence" value="ECO:0007669"/>
    <property type="project" value="InterPro"/>
</dbReference>
<dbReference type="Gene3D" id="2.60.40.2610">
    <property type="entry name" value="Outer membrane usher protein FimD, plug domain"/>
    <property type="match status" value="1"/>
</dbReference>
<dbReference type="PANTHER" id="PTHR30451:SF5">
    <property type="entry name" value="SLR0019 PROTEIN"/>
    <property type="match status" value="1"/>
</dbReference>
<dbReference type="GO" id="GO:0009279">
    <property type="term" value="C:cell outer membrane"/>
    <property type="evidence" value="ECO:0007669"/>
    <property type="project" value="TreeGrafter"/>
</dbReference>